<proteinExistence type="predicted"/>
<evidence type="ECO:0000313" key="3">
    <source>
        <dbReference type="EMBL" id="GAV87709.1"/>
    </source>
</evidence>
<organism evidence="3 4">
    <name type="scientific">Cephalotus follicularis</name>
    <name type="common">Albany pitcher plant</name>
    <dbReference type="NCBI Taxonomy" id="3775"/>
    <lineage>
        <taxon>Eukaryota</taxon>
        <taxon>Viridiplantae</taxon>
        <taxon>Streptophyta</taxon>
        <taxon>Embryophyta</taxon>
        <taxon>Tracheophyta</taxon>
        <taxon>Spermatophyta</taxon>
        <taxon>Magnoliopsida</taxon>
        <taxon>eudicotyledons</taxon>
        <taxon>Gunneridae</taxon>
        <taxon>Pentapetalae</taxon>
        <taxon>rosids</taxon>
        <taxon>fabids</taxon>
        <taxon>Oxalidales</taxon>
        <taxon>Cephalotaceae</taxon>
        <taxon>Cephalotus</taxon>
    </lineage>
</organism>
<dbReference type="Proteomes" id="UP000187406">
    <property type="component" value="Unassembled WGS sequence"/>
</dbReference>
<evidence type="ECO:0000313" key="4">
    <source>
        <dbReference type="Proteomes" id="UP000187406"/>
    </source>
</evidence>
<dbReference type="OrthoDB" id="429143at2759"/>
<dbReference type="GO" id="GO:0005634">
    <property type="term" value="C:nucleus"/>
    <property type="evidence" value="ECO:0007669"/>
    <property type="project" value="TreeGrafter"/>
</dbReference>
<feature type="transmembrane region" description="Helical" evidence="1">
    <location>
        <begin position="120"/>
        <end position="141"/>
    </location>
</feature>
<keyword evidence="1" id="KW-1133">Transmembrane helix</keyword>
<feature type="non-terminal residue" evidence="3">
    <location>
        <position position="178"/>
    </location>
</feature>
<name>A0A1Q3D5G5_CEPFO</name>
<dbReference type="PANTHER" id="PTHR46309:SF5">
    <property type="entry name" value="GNAT FAMILY ACETYLTRANSFERASE"/>
    <property type="match status" value="1"/>
</dbReference>
<dbReference type="EMBL" id="BDDD01004463">
    <property type="protein sequence ID" value="GAV87709.1"/>
    <property type="molecule type" value="Genomic_DNA"/>
</dbReference>
<dbReference type="InterPro" id="IPR056511">
    <property type="entry name" value="IDM1_C"/>
</dbReference>
<dbReference type="InterPro" id="IPR042163">
    <property type="entry name" value="PHF12"/>
</dbReference>
<keyword evidence="1" id="KW-0812">Transmembrane</keyword>
<evidence type="ECO:0000256" key="1">
    <source>
        <dbReference type="SAM" id="Phobius"/>
    </source>
</evidence>
<protein>
    <recommendedName>
        <fullName evidence="2">Increased DNA methylation 1 C-terminal domain-containing protein</fullName>
    </recommendedName>
</protein>
<sequence>MLTWSLIRRWSQGQLYFLIIIIKCKVVHCNSKVALAWWLMNDCFLTNMDRHTKINVVQGVVYCQGSNLTRININRFYISILEIGDVVVSAASLRIHSPKLAEMPYIATEIYRLQRMSRKLIIVIWVGFSLNVENLVIPLVAELATMRVGKYRFSHNQDSLKREILHSNTLMFPRTIKL</sequence>
<feature type="domain" description="Increased DNA methylation 1 C-terminal" evidence="2">
    <location>
        <begin position="44"/>
        <end position="177"/>
    </location>
</feature>
<reference evidence="4" key="1">
    <citation type="submission" date="2016-04" db="EMBL/GenBank/DDBJ databases">
        <title>Cephalotus genome sequencing.</title>
        <authorList>
            <person name="Fukushima K."/>
            <person name="Hasebe M."/>
            <person name="Fang X."/>
        </authorList>
    </citation>
    <scope>NUCLEOTIDE SEQUENCE [LARGE SCALE GENOMIC DNA]</scope>
    <source>
        <strain evidence="4">cv. St1</strain>
    </source>
</reference>
<keyword evidence="4" id="KW-1185">Reference proteome</keyword>
<comment type="caution">
    <text evidence="3">The sequence shown here is derived from an EMBL/GenBank/DDBJ whole genome shotgun (WGS) entry which is preliminary data.</text>
</comment>
<accession>A0A1Q3D5G5</accession>
<dbReference type="Pfam" id="PF23209">
    <property type="entry name" value="IDM1_C"/>
    <property type="match status" value="1"/>
</dbReference>
<gene>
    <name evidence="3" type="ORF">CFOL_v3_31135</name>
</gene>
<keyword evidence="1" id="KW-0472">Membrane</keyword>
<dbReference type="AlphaFoldDB" id="A0A1Q3D5G5"/>
<dbReference type="PANTHER" id="PTHR46309">
    <property type="entry name" value="PHD FINGER PROTEIN 12"/>
    <property type="match status" value="1"/>
</dbReference>
<evidence type="ECO:0000259" key="2">
    <source>
        <dbReference type="Pfam" id="PF23209"/>
    </source>
</evidence>
<dbReference type="GO" id="GO:0003714">
    <property type="term" value="F:transcription corepressor activity"/>
    <property type="evidence" value="ECO:0007669"/>
    <property type="project" value="InterPro"/>
</dbReference>
<dbReference type="STRING" id="3775.A0A1Q3D5G5"/>
<dbReference type="GO" id="GO:0006357">
    <property type="term" value="P:regulation of transcription by RNA polymerase II"/>
    <property type="evidence" value="ECO:0007669"/>
    <property type="project" value="TreeGrafter"/>
</dbReference>
<dbReference type="InParanoid" id="A0A1Q3D5G5"/>